<dbReference type="KEGG" id="ghi:107917435"/>
<dbReference type="GO" id="GO:0008270">
    <property type="term" value="F:zinc ion binding"/>
    <property type="evidence" value="ECO:0007669"/>
    <property type="project" value="UniProtKB-KW"/>
</dbReference>
<reference evidence="4" key="1">
    <citation type="journal article" date="2020" name="Nat. Genet.">
        <title>Genomic diversifications of five Gossypium allopolyploid species and their impact on cotton improvement.</title>
        <authorList>
            <person name="Chen Z.J."/>
            <person name="Sreedasyam A."/>
            <person name="Ando A."/>
            <person name="Song Q."/>
            <person name="De Santiago L.M."/>
            <person name="Hulse-Kemp A.M."/>
            <person name="Ding M."/>
            <person name="Ye W."/>
            <person name="Kirkbride R.C."/>
            <person name="Jenkins J."/>
            <person name="Plott C."/>
            <person name="Lovell J."/>
            <person name="Lin Y.M."/>
            <person name="Vaughn R."/>
            <person name="Liu B."/>
            <person name="Simpson S."/>
            <person name="Scheffler B.E."/>
            <person name="Wen L."/>
            <person name="Saski C.A."/>
            <person name="Grover C.E."/>
            <person name="Hu G."/>
            <person name="Conover J.L."/>
            <person name="Carlson J.W."/>
            <person name="Shu S."/>
            <person name="Boston L.B."/>
            <person name="Williams M."/>
            <person name="Peterson D.G."/>
            <person name="McGee K."/>
            <person name="Jones D.C."/>
            <person name="Wendel J.F."/>
            <person name="Stelly D.M."/>
            <person name="Grimwood J."/>
            <person name="Schmutz J."/>
        </authorList>
    </citation>
    <scope>NUCLEOTIDE SEQUENCE [LARGE SCALE GENOMIC DNA]</scope>
    <source>
        <strain evidence="4">cv. TM-1</strain>
    </source>
</reference>
<dbReference type="Gene3D" id="4.10.60.10">
    <property type="entry name" value="Zinc finger, CCHC-type"/>
    <property type="match status" value="1"/>
</dbReference>
<dbReference type="RefSeq" id="XP_016702277.1">
    <property type="nucleotide sequence ID" value="XM_016846788.1"/>
</dbReference>
<sequence length="173" mass="19177">MNKSYQSSSKKSRDLYTRPNASIGYSNRDCGNQYSSPKAQATSVSSVGSVRNYRPECQRCERRHLGECRINNRACFKCGSQDHFLWDCPELVEKDKIQNARPSNTATKGRPPRNVGNVTSSRGMTKDSAIGSDARAPARAYTIRARKDASSPDVINGTFSLYDTSVITLIDLD</sequence>
<evidence type="ECO:0000313" key="5">
    <source>
        <dbReference type="RefSeq" id="XP_016702277.1"/>
    </source>
</evidence>
<protein>
    <recommendedName>
        <fullName evidence="3">CCHC-type domain-containing protein</fullName>
    </recommendedName>
</protein>
<feature type="region of interest" description="Disordered" evidence="2">
    <location>
        <begin position="101"/>
        <end position="136"/>
    </location>
</feature>
<proteinExistence type="predicted"/>
<keyword evidence="1" id="KW-0863">Zinc-finger</keyword>
<keyword evidence="4" id="KW-1185">Reference proteome</keyword>
<dbReference type="GO" id="GO:0003676">
    <property type="term" value="F:nucleic acid binding"/>
    <property type="evidence" value="ECO:0007669"/>
    <property type="project" value="InterPro"/>
</dbReference>
<evidence type="ECO:0000259" key="3">
    <source>
        <dbReference type="PROSITE" id="PS50158"/>
    </source>
</evidence>
<keyword evidence="1" id="KW-0862">Zinc</keyword>
<dbReference type="GeneID" id="107917435"/>
<dbReference type="OrthoDB" id="851428at2759"/>
<feature type="region of interest" description="Disordered" evidence="2">
    <location>
        <begin position="1"/>
        <end position="48"/>
    </location>
</feature>
<evidence type="ECO:0000256" key="1">
    <source>
        <dbReference type="PROSITE-ProRule" id="PRU00047"/>
    </source>
</evidence>
<accession>A0A1U8KIK4</accession>
<evidence type="ECO:0000256" key="2">
    <source>
        <dbReference type="SAM" id="MobiDB-lite"/>
    </source>
</evidence>
<dbReference type="SMART" id="SM00343">
    <property type="entry name" value="ZnF_C2HC"/>
    <property type="match status" value="1"/>
</dbReference>
<feature type="compositionally biased region" description="Polar residues" evidence="2">
    <location>
        <begin position="19"/>
        <end position="48"/>
    </location>
</feature>
<dbReference type="AlphaFoldDB" id="A0A1U8KIK4"/>
<gene>
    <name evidence="5" type="primary">LOC107917435</name>
</gene>
<dbReference type="PaxDb" id="3635-A0A1U8KIK4"/>
<dbReference type="Proteomes" id="UP000818029">
    <property type="component" value="Chromosome A01"/>
</dbReference>
<organism evidence="4 5">
    <name type="scientific">Gossypium hirsutum</name>
    <name type="common">Upland cotton</name>
    <name type="synonym">Gossypium mexicanum</name>
    <dbReference type="NCBI Taxonomy" id="3635"/>
    <lineage>
        <taxon>Eukaryota</taxon>
        <taxon>Viridiplantae</taxon>
        <taxon>Streptophyta</taxon>
        <taxon>Embryophyta</taxon>
        <taxon>Tracheophyta</taxon>
        <taxon>Spermatophyta</taxon>
        <taxon>Magnoliopsida</taxon>
        <taxon>eudicotyledons</taxon>
        <taxon>Gunneridae</taxon>
        <taxon>Pentapetalae</taxon>
        <taxon>rosids</taxon>
        <taxon>malvids</taxon>
        <taxon>Malvales</taxon>
        <taxon>Malvaceae</taxon>
        <taxon>Malvoideae</taxon>
        <taxon>Gossypium</taxon>
    </lineage>
</organism>
<name>A0A1U8KIK4_GOSHI</name>
<keyword evidence="1" id="KW-0479">Metal-binding</keyword>
<dbReference type="InterPro" id="IPR001878">
    <property type="entry name" value="Znf_CCHC"/>
</dbReference>
<evidence type="ECO:0000313" key="4">
    <source>
        <dbReference type="Proteomes" id="UP000818029"/>
    </source>
</evidence>
<reference evidence="5" key="2">
    <citation type="submission" date="2025-08" db="UniProtKB">
        <authorList>
            <consortium name="RefSeq"/>
        </authorList>
    </citation>
    <scope>IDENTIFICATION</scope>
</reference>
<dbReference type="PROSITE" id="PS50158">
    <property type="entry name" value="ZF_CCHC"/>
    <property type="match status" value="1"/>
</dbReference>
<feature type="domain" description="CCHC-type" evidence="3">
    <location>
        <begin position="75"/>
        <end position="90"/>
    </location>
</feature>